<proteinExistence type="predicted"/>
<reference evidence="1" key="1">
    <citation type="submission" date="2014-07" db="EMBL/GenBank/DDBJ databases">
        <authorList>
            <person name="Martin A.A"/>
            <person name="De Silva N."/>
        </authorList>
    </citation>
    <scope>NUCLEOTIDE SEQUENCE</scope>
</reference>
<sequence>MRTEEIDLCETILDGILEIFGINKKNLEEDVYEKILEALKVDLLTRKLKVVAKKILGLMIGKEILNQEQTEKALEVLDEEFEKQ</sequence>
<evidence type="ECO:0000313" key="2">
    <source>
        <dbReference type="WBParaSite" id="SVE_0800500.1"/>
    </source>
</evidence>
<reference evidence="2" key="2">
    <citation type="submission" date="2015-08" db="UniProtKB">
        <authorList>
            <consortium name="WormBaseParasite"/>
        </authorList>
    </citation>
    <scope>IDENTIFICATION</scope>
</reference>
<dbReference type="AlphaFoldDB" id="A0A0K0FGK2"/>
<keyword evidence="1" id="KW-1185">Reference proteome</keyword>
<organism evidence="1 2">
    <name type="scientific">Strongyloides venezuelensis</name>
    <name type="common">Threadworm</name>
    <dbReference type="NCBI Taxonomy" id="75913"/>
    <lineage>
        <taxon>Eukaryota</taxon>
        <taxon>Metazoa</taxon>
        <taxon>Ecdysozoa</taxon>
        <taxon>Nematoda</taxon>
        <taxon>Chromadorea</taxon>
        <taxon>Rhabditida</taxon>
        <taxon>Tylenchina</taxon>
        <taxon>Panagrolaimomorpha</taxon>
        <taxon>Strongyloidoidea</taxon>
        <taxon>Strongyloididae</taxon>
        <taxon>Strongyloides</taxon>
    </lineage>
</organism>
<protein>
    <submittedName>
        <fullName evidence="2">DUF1844 domain-containing protein</fullName>
    </submittedName>
</protein>
<dbReference type="WBParaSite" id="SVE_0800500.1">
    <property type="protein sequence ID" value="SVE_0800500.1"/>
    <property type="gene ID" value="SVE_0800500"/>
</dbReference>
<evidence type="ECO:0000313" key="1">
    <source>
        <dbReference type="Proteomes" id="UP000035680"/>
    </source>
</evidence>
<dbReference type="Proteomes" id="UP000035680">
    <property type="component" value="Unassembled WGS sequence"/>
</dbReference>
<name>A0A0K0FGK2_STRVS</name>
<accession>A0A0K0FGK2</accession>